<feature type="transmembrane region" description="Helical" evidence="6">
    <location>
        <begin position="408"/>
        <end position="427"/>
    </location>
</feature>
<evidence type="ECO:0008006" key="9">
    <source>
        <dbReference type="Google" id="ProtNLM"/>
    </source>
</evidence>
<evidence type="ECO:0000256" key="4">
    <source>
        <dbReference type="ARBA" id="ARBA00023136"/>
    </source>
</evidence>
<dbReference type="EMBL" id="MU005573">
    <property type="protein sequence ID" value="KAF2688500.1"/>
    <property type="molecule type" value="Genomic_DNA"/>
</dbReference>
<feature type="transmembrane region" description="Helical" evidence="6">
    <location>
        <begin position="195"/>
        <end position="214"/>
    </location>
</feature>
<dbReference type="PANTHER" id="PTHR23501">
    <property type="entry name" value="MAJOR FACILITATOR SUPERFAMILY"/>
    <property type="match status" value="1"/>
</dbReference>
<reference evidence="7" key="1">
    <citation type="journal article" date="2020" name="Stud. Mycol.">
        <title>101 Dothideomycetes genomes: a test case for predicting lifestyles and emergence of pathogens.</title>
        <authorList>
            <person name="Haridas S."/>
            <person name="Albert R."/>
            <person name="Binder M."/>
            <person name="Bloem J."/>
            <person name="Labutti K."/>
            <person name="Salamov A."/>
            <person name="Andreopoulos B."/>
            <person name="Baker S."/>
            <person name="Barry K."/>
            <person name="Bills G."/>
            <person name="Bluhm B."/>
            <person name="Cannon C."/>
            <person name="Castanera R."/>
            <person name="Culley D."/>
            <person name="Daum C."/>
            <person name="Ezra D."/>
            <person name="Gonzalez J."/>
            <person name="Henrissat B."/>
            <person name="Kuo A."/>
            <person name="Liang C."/>
            <person name="Lipzen A."/>
            <person name="Lutzoni F."/>
            <person name="Magnuson J."/>
            <person name="Mondo S."/>
            <person name="Nolan M."/>
            <person name="Ohm R."/>
            <person name="Pangilinan J."/>
            <person name="Park H.-J."/>
            <person name="Ramirez L."/>
            <person name="Alfaro M."/>
            <person name="Sun H."/>
            <person name="Tritt A."/>
            <person name="Yoshinaga Y."/>
            <person name="Zwiers L.-H."/>
            <person name="Turgeon B."/>
            <person name="Goodwin S."/>
            <person name="Spatafora J."/>
            <person name="Crous P."/>
            <person name="Grigoriev I."/>
        </authorList>
    </citation>
    <scope>NUCLEOTIDE SEQUENCE</scope>
    <source>
        <strain evidence="7">CBS 122367</strain>
    </source>
</reference>
<keyword evidence="2 6" id="KW-0812">Transmembrane</keyword>
<feature type="transmembrane region" description="Helical" evidence="6">
    <location>
        <begin position="328"/>
        <end position="350"/>
    </location>
</feature>
<protein>
    <recommendedName>
        <fullName evidence="9">MFS general substrate transporter</fullName>
    </recommendedName>
</protein>
<dbReference type="GO" id="GO:0005886">
    <property type="term" value="C:plasma membrane"/>
    <property type="evidence" value="ECO:0007669"/>
    <property type="project" value="TreeGrafter"/>
</dbReference>
<keyword evidence="4 6" id="KW-0472">Membrane</keyword>
<evidence type="ECO:0000256" key="6">
    <source>
        <dbReference type="SAM" id="Phobius"/>
    </source>
</evidence>
<evidence type="ECO:0000256" key="5">
    <source>
        <dbReference type="SAM" id="MobiDB-lite"/>
    </source>
</evidence>
<dbReference type="OrthoDB" id="440553at2759"/>
<sequence length="480" mass="51684">MADEKSGTAPVNHDLLTARIDENSSETPSVHQPKSNSEEIPAAEVLIAQELISSYLLGYVGVLVIFAKLSDIVGHKSILALPIAVFIVFSEPRSVPVKASVEAAASAIASALITEIMPPEKFANYAANQSSVYPLSLLTGQIMGAATSSDGVPAAVPAPIFTLTAMPKGFTYHKHANRKLRTFTSMTGRDTRGRFGIIGAAPRLLATLSLVAGFEEADARFPWRSTYVIALLTIFGLQWIALLLWERHITDDRKSIEPVLPWRFAENRAMIGLVLDSLLLGGRWIVTIFQLVDNLSALQSGIRLMPFTFAAPPGSAASSTLASKFKILAMYLVLSSALLQTLGFALLATLPESGSEASGRMYGYQVIAGFGCRMNISMLLPTVPFVVEFRDEAVGMAAISQLRPMGGVIVLAIATAVFNGHVTRTLLSGDLFAQLPGEQREHAREVLAHGYNLQMIVFTAFAAAQVLGTALMWQGRRIKV</sequence>
<dbReference type="InterPro" id="IPR036259">
    <property type="entry name" value="MFS_trans_sf"/>
</dbReference>
<evidence type="ECO:0000256" key="2">
    <source>
        <dbReference type="ARBA" id="ARBA00022692"/>
    </source>
</evidence>
<evidence type="ECO:0000256" key="1">
    <source>
        <dbReference type="ARBA" id="ARBA00004141"/>
    </source>
</evidence>
<feature type="compositionally biased region" description="Polar residues" evidence="5">
    <location>
        <begin position="25"/>
        <end position="35"/>
    </location>
</feature>
<dbReference type="PANTHER" id="PTHR23501:SF43">
    <property type="entry name" value="MULTIDRUG TRANSPORTER, PUTATIVE (AFU_ORTHOLOGUE AFUA_6G03040)-RELATED"/>
    <property type="match status" value="1"/>
</dbReference>
<dbReference type="GO" id="GO:0022857">
    <property type="term" value="F:transmembrane transporter activity"/>
    <property type="evidence" value="ECO:0007669"/>
    <property type="project" value="TreeGrafter"/>
</dbReference>
<organism evidence="7 8">
    <name type="scientific">Lentithecium fluviatile CBS 122367</name>
    <dbReference type="NCBI Taxonomy" id="1168545"/>
    <lineage>
        <taxon>Eukaryota</taxon>
        <taxon>Fungi</taxon>
        <taxon>Dikarya</taxon>
        <taxon>Ascomycota</taxon>
        <taxon>Pezizomycotina</taxon>
        <taxon>Dothideomycetes</taxon>
        <taxon>Pleosporomycetidae</taxon>
        <taxon>Pleosporales</taxon>
        <taxon>Massarineae</taxon>
        <taxon>Lentitheciaceae</taxon>
        <taxon>Lentithecium</taxon>
    </lineage>
</organism>
<dbReference type="AlphaFoldDB" id="A0A6G1JE48"/>
<dbReference type="SUPFAM" id="SSF103473">
    <property type="entry name" value="MFS general substrate transporter"/>
    <property type="match status" value="1"/>
</dbReference>
<dbReference type="Gene3D" id="1.20.1250.20">
    <property type="entry name" value="MFS general substrate transporter like domains"/>
    <property type="match status" value="1"/>
</dbReference>
<accession>A0A6G1JE48</accession>
<evidence type="ECO:0000313" key="7">
    <source>
        <dbReference type="EMBL" id="KAF2688500.1"/>
    </source>
</evidence>
<gene>
    <name evidence="7" type="ORF">K458DRAFT_440123</name>
</gene>
<keyword evidence="8" id="KW-1185">Reference proteome</keyword>
<name>A0A6G1JE48_9PLEO</name>
<feature type="transmembrane region" description="Helical" evidence="6">
    <location>
        <begin position="453"/>
        <end position="473"/>
    </location>
</feature>
<dbReference type="Proteomes" id="UP000799291">
    <property type="component" value="Unassembled WGS sequence"/>
</dbReference>
<feature type="transmembrane region" description="Helical" evidence="6">
    <location>
        <begin position="362"/>
        <end position="387"/>
    </location>
</feature>
<proteinExistence type="predicted"/>
<feature type="transmembrane region" description="Helical" evidence="6">
    <location>
        <begin position="226"/>
        <end position="245"/>
    </location>
</feature>
<keyword evidence="3 6" id="KW-1133">Transmembrane helix</keyword>
<comment type="subcellular location">
    <subcellularLocation>
        <location evidence="1">Membrane</location>
        <topology evidence="1">Multi-pass membrane protein</topology>
    </subcellularLocation>
</comment>
<evidence type="ECO:0000256" key="3">
    <source>
        <dbReference type="ARBA" id="ARBA00022989"/>
    </source>
</evidence>
<feature type="transmembrane region" description="Helical" evidence="6">
    <location>
        <begin position="51"/>
        <end position="69"/>
    </location>
</feature>
<feature type="region of interest" description="Disordered" evidence="5">
    <location>
        <begin position="1"/>
        <end position="36"/>
    </location>
</feature>
<evidence type="ECO:0000313" key="8">
    <source>
        <dbReference type="Proteomes" id="UP000799291"/>
    </source>
</evidence>